<evidence type="ECO:0000259" key="1">
    <source>
        <dbReference type="PROSITE" id="PS50801"/>
    </source>
</evidence>
<comment type="caution">
    <text evidence="2">The sequence shown here is derived from an EMBL/GenBank/DDBJ whole genome shotgun (WGS) entry which is preliminary data.</text>
</comment>
<dbReference type="STRING" id="1817814.A2V81_03055"/>
<dbReference type="CDD" id="cd07043">
    <property type="entry name" value="STAS_anti-anti-sigma_factors"/>
    <property type="match status" value="1"/>
</dbReference>
<protein>
    <recommendedName>
        <fullName evidence="1">STAS domain-containing protein</fullName>
    </recommendedName>
</protein>
<dbReference type="PROSITE" id="PS50801">
    <property type="entry name" value="STAS"/>
    <property type="match status" value="1"/>
</dbReference>
<gene>
    <name evidence="2" type="ORF">A2V81_03055</name>
</gene>
<reference evidence="2 3" key="1">
    <citation type="journal article" date="2016" name="Nat. Commun.">
        <title>Thousands of microbial genomes shed light on interconnected biogeochemical processes in an aquifer system.</title>
        <authorList>
            <person name="Anantharaman K."/>
            <person name="Brown C.T."/>
            <person name="Hug L.A."/>
            <person name="Sharon I."/>
            <person name="Castelle C.J."/>
            <person name="Probst A.J."/>
            <person name="Thomas B.C."/>
            <person name="Singh A."/>
            <person name="Wilkins M.J."/>
            <person name="Karaoz U."/>
            <person name="Brodie E.L."/>
            <person name="Williams K.H."/>
            <person name="Hubbard S.S."/>
            <person name="Banfield J.F."/>
        </authorList>
    </citation>
    <scope>NUCLEOTIDE SEQUENCE [LARGE SCALE GENOMIC DNA]</scope>
</reference>
<organism evidence="2 3">
    <name type="scientific">Candidatus Abawacabacteria bacterium RBG_16_42_10</name>
    <dbReference type="NCBI Taxonomy" id="1817814"/>
    <lineage>
        <taxon>Bacteria</taxon>
        <taxon>Candidatus Abawacaibacteriota</taxon>
    </lineage>
</organism>
<dbReference type="Pfam" id="PF01740">
    <property type="entry name" value="STAS"/>
    <property type="match status" value="1"/>
</dbReference>
<dbReference type="PANTHER" id="PTHR33495">
    <property type="entry name" value="ANTI-SIGMA FACTOR ANTAGONIST TM_1081-RELATED-RELATED"/>
    <property type="match status" value="1"/>
</dbReference>
<dbReference type="InterPro" id="IPR036513">
    <property type="entry name" value="STAS_dom_sf"/>
</dbReference>
<dbReference type="AlphaFoldDB" id="A0A1F4XLX4"/>
<evidence type="ECO:0000313" key="3">
    <source>
        <dbReference type="Proteomes" id="UP000177614"/>
    </source>
</evidence>
<dbReference type="SUPFAM" id="SSF52091">
    <property type="entry name" value="SpoIIaa-like"/>
    <property type="match status" value="1"/>
</dbReference>
<name>A0A1F4XLX4_9BACT</name>
<evidence type="ECO:0000313" key="2">
    <source>
        <dbReference type="EMBL" id="OGC82103.1"/>
    </source>
</evidence>
<dbReference type="Gene3D" id="3.30.750.24">
    <property type="entry name" value="STAS domain"/>
    <property type="match status" value="1"/>
</dbReference>
<dbReference type="InterPro" id="IPR002645">
    <property type="entry name" value="STAS_dom"/>
</dbReference>
<feature type="domain" description="STAS" evidence="1">
    <location>
        <begin position="21"/>
        <end position="119"/>
    </location>
</feature>
<dbReference type="GO" id="GO:0043856">
    <property type="term" value="F:anti-sigma factor antagonist activity"/>
    <property type="evidence" value="ECO:0007669"/>
    <property type="project" value="TreeGrafter"/>
</dbReference>
<sequence>MTKFAFDISDAQFGKTPAKHIVMRGELDESNVDHHAETMYEAIRLVKPGTYFIFEGSGLSYINSKAIGYLTDWYNKLNEKGGKIIIVGLKPTIFDILDVVGITQIIPVYKNLEEAEKELLK</sequence>
<accession>A0A1F4XLX4</accession>
<dbReference type="Proteomes" id="UP000177614">
    <property type="component" value="Unassembled WGS sequence"/>
</dbReference>
<dbReference type="EMBL" id="MEWR01000011">
    <property type="protein sequence ID" value="OGC82103.1"/>
    <property type="molecule type" value="Genomic_DNA"/>
</dbReference>
<proteinExistence type="predicted"/>